<proteinExistence type="inferred from homology"/>
<accession>A0AAW4YPW7</accession>
<dbReference type="EMBL" id="JABFTS010000001">
    <property type="protein sequence ID" value="MCE8050277.1"/>
    <property type="molecule type" value="Genomic_DNA"/>
</dbReference>
<reference evidence="3" key="1">
    <citation type="submission" date="2020-05" db="EMBL/GenBank/DDBJ databases">
        <authorList>
            <person name="Wang L."/>
            <person name="Shao Z."/>
        </authorList>
    </citation>
    <scope>NUCLEOTIDE SEQUENCE</scope>
    <source>
        <strain evidence="3">MCCC 1A05776</strain>
    </source>
</reference>
<dbReference type="Pfam" id="PF04519">
    <property type="entry name" value="Bactofilin"/>
    <property type="match status" value="1"/>
</dbReference>
<evidence type="ECO:0000313" key="4">
    <source>
        <dbReference type="Proteomes" id="UP001320178"/>
    </source>
</evidence>
<dbReference type="InterPro" id="IPR007607">
    <property type="entry name" value="BacA/B"/>
</dbReference>
<dbReference type="PANTHER" id="PTHR35024">
    <property type="entry name" value="HYPOTHETICAL CYTOSOLIC PROTEIN"/>
    <property type="match status" value="1"/>
</dbReference>
<name>A0AAW4YPW7_9GAMM</name>
<evidence type="ECO:0000256" key="1">
    <source>
        <dbReference type="ARBA" id="ARBA00044755"/>
    </source>
</evidence>
<dbReference type="Proteomes" id="UP001320178">
    <property type="component" value="Unassembled WGS sequence"/>
</dbReference>
<feature type="region of interest" description="Disordered" evidence="2">
    <location>
        <begin position="108"/>
        <end position="159"/>
    </location>
</feature>
<gene>
    <name evidence="3" type="ORF">HOP61_03095</name>
</gene>
<sequence length="159" mass="16635">MSIIGSHTRVQGDIDADEDLTVAGYVQGTIICKQNTVTLGSGSCVNGDVYAHTLHVSGEVEGNLVASHRATIHKGASVRGMIVAPCLMLEDGSTFQGSIDMDPEHELLKSAFGEPATNRRPRSTPSLEVSDGSAAESVADEPLSSPELEDDARPAESST</sequence>
<organism evidence="3 4">
    <name type="scientific">Billgrantia desiderata</name>
    <dbReference type="NCBI Taxonomy" id="52021"/>
    <lineage>
        <taxon>Bacteria</taxon>
        <taxon>Pseudomonadati</taxon>
        <taxon>Pseudomonadota</taxon>
        <taxon>Gammaproteobacteria</taxon>
        <taxon>Oceanospirillales</taxon>
        <taxon>Halomonadaceae</taxon>
        <taxon>Billgrantia</taxon>
    </lineage>
</organism>
<evidence type="ECO:0000256" key="2">
    <source>
        <dbReference type="SAM" id="MobiDB-lite"/>
    </source>
</evidence>
<comment type="caution">
    <text evidence="3">The sequence shown here is derived from an EMBL/GenBank/DDBJ whole genome shotgun (WGS) entry which is preliminary data.</text>
</comment>
<reference evidence="3" key="2">
    <citation type="journal article" date="2021" name="Front. Microbiol.">
        <title>Aerobic Denitrification and Heterotrophic Sulfur Oxidation in the Genus Halomonas Revealed by Six Novel Species Characterizations and Genome-Based Analysis.</title>
        <authorList>
            <person name="Wang L."/>
            <person name="Shao Z."/>
        </authorList>
    </citation>
    <scope>NUCLEOTIDE SEQUENCE</scope>
    <source>
        <strain evidence="3">MCCC 1A05776</strain>
    </source>
</reference>
<dbReference type="AlphaFoldDB" id="A0AAW4YPW7"/>
<evidence type="ECO:0000313" key="3">
    <source>
        <dbReference type="EMBL" id="MCE8050277.1"/>
    </source>
</evidence>
<dbReference type="PANTHER" id="PTHR35024:SF4">
    <property type="entry name" value="POLYMER-FORMING CYTOSKELETAL PROTEIN"/>
    <property type="match status" value="1"/>
</dbReference>
<protein>
    <submittedName>
        <fullName evidence="3">Polymer-forming cytoskeletal protein</fullName>
    </submittedName>
</protein>
<comment type="similarity">
    <text evidence="1">Belongs to the bactofilin family.</text>
</comment>